<reference evidence="7 8" key="1">
    <citation type="submission" date="2023-07" db="EMBL/GenBank/DDBJ databases">
        <authorList>
            <person name="Girao M."/>
            <person name="Carvalho M.F."/>
        </authorList>
    </citation>
    <scope>NUCLEOTIDE SEQUENCE [LARGE SCALE GENOMIC DNA]</scope>
    <source>
        <strain evidence="7 8">66/93</strain>
    </source>
</reference>
<gene>
    <name evidence="7" type="ORF">Q8A49_01080</name>
</gene>
<evidence type="ECO:0000313" key="8">
    <source>
        <dbReference type="Proteomes" id="UP001348641"/>
    </source>
</evidence>
<sequence>MMFRHRRTVAAAALAAAAVSGMSACSAVLGEEESLVDATSLTVGVKADQPGLGLEDGEGGFEGFDVDVALYIAQELGIPEGNVEFVGVTSDQREDVLDAEDPLLVSGRRVDMVVATYSITPVRKTEVTFAGPYYVAKQDVLVRSDAAEIGGVRDLEGLDVCQGEGSNSTTRITEGLGIDVVPTEEPTYTDCIDLLREGGVDAVSTDNLILAGFLAEDPSAFRLVNNPFTDEKYGVGLRFGDVAACEAVNRAISKMYQEGEAAELLDEWFGGTGLETLDSVPQFEGCA</sequence>
<accession>A0ABU7KJ02</accession>
<comment type="similarity">
    <text evidence="1 4">Belongs to the bacterial solute-binding protein 3 family.</text>
</comment>
<organism evidence="7 8">
    <name type="scientific">Nocardiopsis tropica</name>
    <dbReference type="NCBI Taxonomy" id="109330"/>
    <lineage>
        <taxon>Bacteria</taxon>
        <taxon>Bacillati</taxon>
        <taxon>Actinomycetota</taxon>
        <taxon>Actinomycetes</taxon>
        <taxon>Streptosporangiales</taxon>
        <taxon>Nocardiopsidaceae</taxon>
        <taxon>Nocardiopsis</taxon>
    </lineage>
</organism>
<evidence type="ECO:0000313" key="7">
    <source>
        <dbReference type="EMBL" id="MEE2049087.1"/>
    </source>
</evidence>
<evidence type="ECO:0000256" key="5">
    <source>
        <dbReference type="SAM" id="SignalP"/>
    </source>
</evidence>
<dbReference type="SUPFAM" id="SSF53850">
    <property type="entry name" value="Periplasmic binding protein-like II"/>
    <property type="match status" value="1"/>
</dbReference>
<dbReference type="RefSeq" id="WP_330156391.1">
    <property type="nucleotide sequence ID" value="NZ_BAAAJA010000024.1"/>
</dbReference>
<evidence type="ECO:0000259" key="6">
    <source>
        <dbReference type="SMART" id="SM00062"/>
    </source>
</evidence>
<dbReference type="PANTHER" id="PTHR30085:SF6">
    <property type="entry name" value="ABC TRANSPORTER GLUTAMINE-BINDING PROTEIN GLNH"/>
    <property type="match status" value="1"/>
</dbReference>
<dbReference type="SMART" id="SM00062">
    <property type="entry name" value="PBPb"/>
    <property type="match status" value="1"/>
</dbReference>
<dbReference type="InterPro" id="IPR051455">
    <property type="entry name" value="Bact_solute-bind_prot3"/>
</dbReference>
<dbReference type="PANTHER" id="PTHR30085">
    <property type="entry name" value="AMINO ACID ABC TRANSPORTER PERMEASE"/>
    <property type="match status" value="1"/>
</dbReference>
<dbReference type="PROSITE" id="PS01039">
    <property type="entry name" value="SBP_BACTERIAL_3"/>
    <property type="match status" value="1"/>
</dbReference>
<keyword evidence="2" id="KW-0813">Transport</keyword>
<dbReference type="EMBL" id="JAUUCC010000002">
    <property type="protein sequence ID" value="MEE2049087.1"/>
    <property type="molecule type" value="Genomic_DNA"/>
</dbReference>
<dbReference type="CDD" id="cd13690">
    <property type="entry name" value="PBP2_GluB"/>
    <property type="match status" value="1"/>
</dbReference>
<feature type="domain" description="Solute-binding protein family 3/N-terminal" evidence="6">
    <location>
        <begin position="40"/>
        <end position="272"/>
    </location>
</feature>
<feature type="signal peptide" evidence="5">
    <location>
        <begin position="1"/>
        <end position="26"/>
    </location>
</feature>
<dbReference type="Proteomes" id="UP001348641">
    <property type="component" value="Unassembled WGS sequence"/>
</dbReference>
<evidence type="ECO:0000256" key="3">
    <source>
        <dbReference type="ARBA" id="ARBA00022729"/>
    </source>
</evidence>
<dbReference type="Pfam" id="PF00497">
    <property type="entry name" value="SBP_bac_3"/>
    <property type="match status" value="1"/>
</dbReference>
<evidence type="ECO:0000256" key="2">
    <source>
        <dbReference type="ARBA" id="ARBA00022448"/>
    </source>
</evidence>
<dbReference type="InterPro" id="IPR001638">
    <property type="entry name" value="Solute-binding_3/MltF_N"/>
</dbReference>
<dbReference type="Gene3D" id="3.40.190.10">
    <property type="entry name" value="Periplasmic binding protein-like II"/>
    <property type="match status" value="2"/>
</dbReference>
<comment type="caution">
    <text evidence="7">The sequence shown here is derived from an EMBL/GenBank/DDBJ whole genome shotgun (WGS) entry which is preliminary data.</text>
</comment>
<evidence type="ECO:0000256" key="1">
    <source>
        <dbReference type="ARBA" id="ARBA00010333"/>
    </source>
</evidence>
<feature type="chain" id="PRO_5045884170" evidence="5">
    <location>
        <begin position="27"/>
        <end position="287"/>
    </location>
</feature>
<proteinExistence type="inferred from homology"/>
<name>A0ABU7KJ02_9ACTN</name>
<keyword evidence="3 5" id="KW-0732">Signal</keyword>
<protein>
    <submittedName>
        <fullName evidence="7">Glutamate ABC transporter substrate-binding protein</fullName>
    </submittedName>
</protein>
<evidence type="ECO:0000256" key="4">
    <source>
        <dbReference type="RuleBase" id="RU003744"/>
    </source>
</evidence>
<dbReference type="InterPro" id="IPR018313">
    <property type="entry name" value="SBP_3_CS"/>
</dbReference>
<dbReference type="PROSITE" id="PS51257">
    <property type="entry name" value="PROKAR_LIPOPROTEIN"/>
    <property type="match status" value="1"/>
</dbReference>